<dbReference type="AlphaFoldDB" id="Q0WMC2"/>
<organism evidence="1">
    <name type="scientific">Arabidopsis thaliana</name>
    <name type="common">Mouse-ear cress</name>
    <dbReference type="NCBI Taxonomy" id="3702"/>
    <lineage>
        <taxon>Eukaryota</taxon>
        <taxon>Viridiplantae</taxon>
        <taxon>Streptophyta</taxon>
        <taxon>Embryophyta</taxon>
        <taxon>Tracheophyta</taxon>
        <taxon>Spermatophyta</taxon>
        <taxon>Magnoliopsida</taxon>
        <taxon>eudicotyledons</taxon>
        <taxon>Gunneridae</taxon>
        <taxon>Pentapetalae</taxon>
        <taxon>rosids</taxon>
        <taxon>malvids</taxon>
        <taxon>Brassicales</taxon>
        <taxon>Brassicaceae</taxon>
        <taxon>Camelineae</taxon>
        <taxon>Arabidopsis</taxon>
    </lineage>
</organism>
<dbReference type="EMBL" id="AK229906">
    <property type="protein sequence ID" value="BAF01734.1"/>
    <property type="molecule type" value="mRNA"/>
</dbReference>
<reference evidence="1" key="1">
    <citation type="submission" date="2006-07" db="EMBL/GenBank/DDBJ databases">
        <title>Large-scale analysis of RIKEN Arabidopsis full-length (RAFL) cDNAs.</title>
        <authorList>
            <person name="Totoki Y."/>
            <person name="Seki M."/>
            <person name="Ishida J."/>
            <person name="Nakajima M."/>
            <person name="Enju A."/>
            <person name="Morosawa T."/>
            <person name="Kamiya A."/>
            <person name="Narusaka M."/>
            <person name="Shin-i T."/>
            <person name="Nakagawa M."/>
            <person name="Sakamoto N."/>
            <person name="Oishi K."/>
            <person name="Kohara Y."/>
            <person name="Kobayashi M."/>
            <person name="Toyoda A."/>
            <person name="Sakaki Y."/>
            <person name="Sakurai T."/>
            <person name="Iida K."/>
            <person name="Akiyama K."/>
            <person name="Satou M."/>
            <person name="Toyoda T."/>
            <person name="Konagaya A."/>
            <person name="Carninci P."/>
            <person name="Kawai J."/>
            <person name="Hayashizaki Y."/>
            <person name="Shinozaki K."/>
        </authorList>
    </citation>
    <scope>NUCLEOTIDE SEQUENCE</scope>
</reference>
<accession>Q0WMC2</accession>
<sequence>MIPFPKYSAITENPSFEPFTCWKNRSWSFEFCSKLLFISITDLYSGAHSGHSFSLSPRQR</sequence>
<name>Q0WMC2_ARATH</name>
<evidence type="ECO:0000313" key="1">
    <source>
        <dbReference type="EMBL" id="BAF01734.1"/>
    </source>
</evidence>
<protein>
    <submittedName>
        <fullName evidence="1">Uncharacterized protein</fullName>
    </submittedName>
</protein>
<proteinExistence type="evidence at transcript level"/>